<dbReference type="GO" id="GO:0006260">
    <property type="term" value="P:DNA replication"/>
    <property type="evidence" value="ECO:0007669"/>
    <property type="project" value="InterPro"/>
</dbReference>
<dbReference type="STRING" id="1122240.GCA_000620105_01442"/>
<dbReference type="AlphaFoldDB" id="A0A2S0PCF7"/>
<dbReference type="Gene3D" id="3.40.50.10110">
    <property type="entry name" value="DNA polymerase III subunit chi"/>
    <property type="match status" value="1"/>
</dbReference>
<protein>
    <submittedName>
        <fullName evidence="1">DNA polymerase III subunit chi</fullName>
    </submittedName>
</protein>
<keyword evidence="2" id="KW-1185">Reference proteome</keyword>
<accession>A0A2S0PCF7</accession>
<proteinExistence type="predicted"/>
<dbReference type="GO" id="GO:0003887">
    <property type="term" value="F:DNA-directed DNA polymerase activity"/>
    <property type="evidence" value="ECO:0007669"/>
    <property type="project" value="InterPro"/>
</dbReference>
<dbReference type="InterPro" id="IPR007459">
    <property type="entry name" value="DNA_pol3_chi"/>
</dbReference>
<evidence type="ECO:0000313" key="1">
    <source>
        <dbReference type="EMBL" id="AVY95070.1"/>
    </source>
</evidence>
<dbReference type="InterPro" id="IPR036768">
    <property type="entry name" value="PolIII_chi_sf"/>
</dbReference>
<organism evidence="1 2">
    <name type="scientific">Microvirgula aerodenitrificans</name>
    <dbReference type="NCBI Taxonomy" id="57480"/>
    <lineage>
        <taxon>Bacteria</taxon>
        <taxon>Pseudomonadati</taxon>
        <taxon>Pseudomonadota</taxon>
        <taxon>Betaproteobacteria</taxon>
        <taxon>Neisseriales</taxon>
        <taxon>Aquaspirillaceae</taxon>
        <taxon>Microvirgula</taxon>
    </lineage>
</organism>
<dbReference type="Pfam" id="PF04364">
    <property type="entry name" value="DNA_pol3_chi"/>
    <property type="match status" value="1"/>
</dbReference>
<dbReference type="SUPFAM" id="SSF102400">
    <property type="entry name" value="DNA polymerase III chi subunit"/>
    <property type="match status" value="1"/>
</dbReference>
<name>A0A2S0PCF7_9NEIS</name>
<reference evidence="1 2" key="1">
    <citation type="submission" date="2018-04" db="EMBL/GenBank/DDBJ databases">
        <title>Denitrifier Microvirgula.</title>
        <authorList>
            <person name="Anderson E."/>
            <person name="Jang J."/>
            <person name="Ishii S."/>
        </authorList>
    </citation>
    <scope>NUCLEOTIDE SEQUENCE [LARGE SCALE GENOMIC DNA]</scope>
    <source>
        <strain evidence="1 2">BE2.4</strain>
    </source>
</reference>
<evidence type="ECO:0000313" key="2">
    <source>
        <dbReference type="Proteomes" id="UP000244173"/>
    </source>
</evidence>
<sequence length="140" mass="15207">MTQIDFYHHVADPAGFACRLAATVIRHGERLTVLLADEAALAGFDTRLWSFPPQGFVPHVRLDDPLAAETPVLLTTALPATPVTGVLLNLSLGEPANFTAYPRILEIVGEDDAQLARARDVARAYKRAGLDTTYHDMAGR</sequence>
<dbReference type="GO" id="GO:0003677">
    <property type="term" value="F:DNA binding"/>
    <property type="evidence" value="ECO:0007669"/>
    <property type="project" value="InterPro"/>
</dbReference>
<dbReference type="GO" id="GO:0032298">
    <property type="term" value="P:positive regulation of DNA-templated DNA replication initiation"/>
    <property type="evidence" value="ECO:0007669"/>
    <property type="project" value="TreeGrafter"/>
</dbReference>
<dbReference type="PANTHER" id="PTHR38767:SF1">
    <property type="entry name" value="DNA POLYMERASE III SUBUNIT CHI"/>
    <property type="match status" value="1"/>
</dbReference>
<dbReference type="Proteomes" id="UP000244173">
    <property type="component" value="Chromosome"/>
</dbReference>
<dbReference type="KEGG" id="maer:DAI18_14235"/>
<dbReference type="EMBL" id="CP028519">
    <property type="protein sequence ID" value="AVY95070.1"/>
    <property type="molecule type" value="Genomic_DNA"/>
</dbReference>
<gene>
    <name evidence="1" type="ORF">DAI18_14235</name>
</gene>
<dbReference type="OrthoDB" id="5297568at2"/>
<dbReference type="PANTHER" id="PTHR38767">
    <property type="entry name" value="DNA POLYMERASE III SUBUNIT CHI"/>
    <property type="match status" value="1"/>
</dbReference>
<dbReference type="RefSeq" id="WP_028498786.1">
    <property type="nucleotide sequence ID" value="NZ_CALFSO010000068.1"/>
</dbReference>